<name>A0ABP0XGQ3_9BRYO</name>
<gene>
    <name evidence="1" type="ORF">CSSPJE1EN1_LOCUS22569</name>
</gene>
<organism evidence="1 2">
    <name type="scientific">Sphagnum jensenii</name>
    <dbReference type="NCBI Taxonomy" id="128206"/>
    <lineage>
        <taxon>Eukaryota</taxon>
        <taxon>Viridiplantae</taxon>
        <taxon>Streptophyta</taxon>
        <taxon>Embryophyta</taxon>
        <taxon>Bryophyta</taxon>
        <taxon>Sphagnophytina</taxon>
        <taxon>Sphagnopsida</taxon>
        <taxon>Sphagnales</taxon>
        <taxon>Sphagnaceae</taxon>
        <taxon>Sphagnum</taxon>
    </lineage>
</organism>
<dbReference type="Proteomes" id="UP001497444">
    <property type="component" value="Chromosome 8"/>
</dbReference>
<keyword evidence="2" id="KW-1185">Reference proteome</keyword>
<evidence type="ECO:0000313" key="1">
    <source>
        <dbReference type="EMBL" id="CAK9277091.1"/>
    </source>
</evidence>
<accession>A0ABP0XGQ3</accession>
<dbReference type="EMBL" id="OZ020103">
    <property type="protein sequence ID" value="CAK9277091.1"/>
    <property type="molecule type" value="Genomic_DNA"/>
</dbReference>
<protein>
    <submittedName>
        <fullName evidence="1">Uncharacterized protein</fullName>
    </submittedName>
</protein>
<sequence length="68" mass="7908">MEEEEQVASLIVRPTLWSELYRSGAYGGALSLYFAMEQSFVLFTSFNDFKVIKFIPSEPLTILYSWLF</sequence>
<reference evidence="1" key="1">
    <citation type="submission" date="2024-02" db="EMBL/GenBank/DDBJ databases">
        <authorList>
            <consortium name="ELIXIR-Norway"/>
            <consortium name="Elixir Norway"/>
        </authorList>
    </citation>
    <scope>NUCLEOTIDE SEQUENCE</scope>
</reference>
<evidence type="ECO:0000313" key="2">
    <source>
        <dbReference type="Proteomes" id="UP001497444"/>
    </source>
</evidence>
<proteinExistence type="predicted"/>